<dbReference type="SUPFAM" id="SSF103473">
    <property type="entry name" value="MFS general substrate transporter"/>
    <property type="match status" value="1"/>
</dbReference>
<dbReference type="PANTHER" id="PTHR19444">
    <property type="entry name" value="UNC-93 RELATED"/>
    <property type="match status" value="1"/>
</dbReference>
<feature type="compositionally biased region" description="Polar residues" evidence="2">
    <location>
        <begin position="436"/>
        <end position="454"/>
    </location>
</feature>
<dbReference type="InterPro" id="IPR011701">
    <property type="entry name" value="MFS"/>
</dbReference>
<dbReference type="Gene3D" id="1.20.1250.20">
    <property type="entry name" value="MFS general substrate transporter like domains"/>
    <property type="match status" value="1"/>
</dbReference>
<feature type="transmembrane region" description="Helical" evidence="3">
    <location>
        <begin position="251"/>
        <end position="268"/>
    </location>
</feature>
<dbReference type="InterPro" id="IPR051951">
    <property type="entry name" value="UNC-93_regulatory"/>
</dbReference>
<name>A0A6F9DLF1_9ASCI</name>
<evidence type="ECO:0000313" key="4">
    <source>
        <dbReference type="EMBL" id="CAB3263793.1"/>
    </source>
</evidence>
<feature type="compositionally biased region" description="Polar residues" evidence="2">
    <location>
        <begin position="475"/>
        <end position="487"/>
    </location>
</feature>
<keyword evidence="3" id="KW-0472">Membrane</keyword>
<dbReference type="InterPro" id="IPR036259">
    <property type="entry name" value="MFS_trans_sf"/>
</dbReference>
<feature type="transmembrane region" description="Helical" evidence="3">
    <location>
        <begin position="373"/>
        <end position="392"/>
    </location>
</feature>
<feature type="transmembrane region" description="Helical" evidence="3">
    <location>
        <begin position="274"/>
        <end position="304"/>
    </location>
</feature>
<organism evidence="4">
    <name type="scientific">Phallusia mammillata</name>
    <dbReference type="NCBI Taxonomy" id="59560"/>
    <lineage>
        <taxon>Eukaryota</taxon>
        <taxon>Metazoa</taxon>
        <taxon>Chordata</taxon>
        <taxon>Tunicata</taxon>
        <taxon>Ascidiacea</taxon>
        <taxon>Phlebobranchia</taxon>
        <taxon>Ascidiidae</taxon>
        <taxon>Phallusia</taxon>
    </lineage>
</organism>
<protein>
    <submittedName>
        <fullName evidence="4">UNC93-like protein</fullName>
    </submittedName>
</protein>
<proteinExistence type="evidence at transcript level"/>
<evidence type="ECO:0000256" key="2">
    <source>
        <dbReference type="SAM" id="MobiDB-lite"/>
    </source>
</evidence>
<reference evidence="4" key="1">
    <citation type="submission" date="2020-04" db="EMBL/GenBank/DDBJ databases">
        <authorList>
            <person name="Neveu A P."/>
        </authorList>
    </citation>
    <scope>NUCLEOTIDE SEQUENCE</scope>
    <source>
        <tissue evidence="4">Whole embryo</tissue>
    </source>
</reference>
<comment type="similarity">
    <text evidence="1">Belongs to the unc-93 family.</text>
</comment>
<dbReference type="PANTHER" id="PTHR19444:SF13">
    <property type="entry name" value="PROTEIN UNC-93 HOMOLOG A"/>
    <property type="match status" value="1"/>
</dbReference>
<dbReference type="GO" id="GO:0022857">
    <property type="term" value="F:transmembrane transporter activity"/>
    <property type="evidence" value="ECO:0007669"/>
    <property type="project" value="InterPro"/>
</dbReference>
<feature type="transmembrane region" description="Helical" evidence="3">
    <location>
        <begin position="404"/>
        <end position="425"/>
    </location>
</feature>
<feature type="region of interest" description="Disordered" evidence="2">
    <location>
        <begin position="435"/>
        <end position="487"/>
    </location>
</feature>
<keyword evidence="3" id="KW-0812">Transmembrane</keyword>
<sequence length="487" mass="53849">MGEATMWPSMMLFTVHYAKRFARYGGKEQDFYVTEFIGYFFFVFQLCQVFGNLISYAILFAGKDPISTNTTLDSNTTDATPPAPPPGLIVCGPNDCQDPNITALNIAQYVPAAETTLYIVYGVMGSMVLLAIAIHVFLVRRINPDLEIKESKLTGVENKALDVAEVQSNGVVASVFDVVPTYEIQPADKAIQEGGVIENGGVYDDDFDVASTIFTEAERDLEKADDDKGYLEFAFSIIKATILHLFNPRQLLIIPFALYSGIYSSFVFAELTRAFASCILGVDQVGLCMAIFCSINAFVSFFIGKISSRIGRNIPLCFALCVDIANYMWCLFWVPTESTTWLVYVLFFSFGITDGIWNPLVNDMHASYFQSNQETAFTVWNLFVLSGFAIQFGWSTSLCVRYKIYIQIGLVCASMVCYGIAEFVLKPKLPEKFDGNSPNADKTSEISGKSSDSGIGNDAQIPDPFYHNDVMAVNTDPQGTTDRSTPL</sequence>
<accession>A0A6F9DLF1</accession>
<feature type="transmembrane region" description="Helical" evidence="3">
    <location>
        <begin position="316"/>
        <end position="335"/>
    </location>
</feature>
<dbReference type="EMBL" id="LR787931">
    <property type="protein sequence ID" value="CAB3263793.1"/>
    <property type="molecule type" value="mRNA"/>
</dbReference>
<feature type="transmembrane region" description="Helical" evidence="3">
    <location>
        <begin position="118"/>
        <end position="139"/>
    </location>
</feature>
<evidence type="ECO:0000256" key="3">
    <source>
        <dbReference type="SAM" id="Phobius"/>
    </source>
</evidence>
<gene>
    <name evidence="4" type="primary">Mfsd11-002</name>
</gene>
<dbReference type="Pfam" id="PF07690">
    <property type="entry name" value="MFS_1"/>
    <property type="match status" value="1"/>
</dbReference>
<evidence type="ECO:0000256" key="1">
    <source>
        <dbReference type="ARBA" id="ARBA00009172"/>
    </source>
</evidence>
<keyword evidence="3" id="KW-1133">Transmembrane helix</keyword>
<dbReference type="AlphaFoldDB" id="A0A6F9DLF1"/>
<feature type="transmembrane region" description="Helical" evidence="3">
    <location>
        <begin position="341"/>
        <end position="361"/>
    </location>
</feature>
<feature type="transmembrane region" description="Helical" evidence="3">
    <location>
        <begin position="36"/>
        <end position="59"/>
    </location>
</feature>